<reference evidence="4 5" key="1">
    <citation type="journal article" date="2017" name="G3 (Bethesda)">
        <title>First Draft Genome Sequence of the Pathogenic Fungus Lomentospora prolificans (Formerly Scedosporium prolificans).</title>
        <authorList>
            <person name="Luo R."/>
            <person name="Zimin A."/>
            <person name="Workman R."/>
            <person name="Fan Y."/>
            <person name="Pertea G."/>
            <person name="Grossman N."/>
            <person name="Wear M.P."/>
            <person name="Jia B."/>
            <person name="Miller H."/>
            <person name="Casadevall A."/>
            <person name="Timp W."/>
            <person name="Zhang S.X."/>
            <person name="Salzberg S.L."/>
        </authorList>
    </citation>
    <scope>NUCLEOTIDE SEQUENCE [LARGE SCALE GENOMIC DNA]</scope>
    <source>
        <strain evidence="4 5">JHH-5317</strain>
    </source>
</reference>
<evidence type="ECO:0000313" key="4">
    <source>
        <dbReference type="EMBL" id="PKS08243.1"/>
    </source>
</evidence>
<comment type="caution">
    <text evidence="4">The sequence shown here is derived from an EMBL/GenBank/DDBJ whole genome shotgun (WGS) entry which is preliminary data.</text>
</comment>
<dbReference type="AlphaFoldDB" id="A0A2N3N721"/>
<organism evidence="4 5">
    <name type="scientific">Lomentospora prolificans</name>
    <dbReference type="NCBI Taxonomy" id="41688"/>
    <lineage>
        <taxon>Eukaryota</taxon>
        <taxon>Fungi</taxon>
        <taxon>Dikarya</taxon>
        <taxon>Ascomycota</taxon>
        <taxon>Pezizomycotina</taxon>
        <taxon>Sordariomycetes</taxon>
        <taxon>Hypocreomycetidae</taxon>
        <taxon>Microascales</taxon>
        <taxon>Microascaceae</taxon>
        <taxon>Lomentospora</taxon>
    </lineage>
</organism>
<keyword evidence="2" id="KW-0732">Signal</keyword>
<dbReference type="InterPro" id="IPR055915">
    <property type="entry name" value="DUF7492"/>
</dbReference>
<dbReference type="EMBL" id="NLAX01000697">
    <property type="protein sequence ID" value="PKS08243.1"/>
    <property type="molecule type" value="Genomic_DNA"/>
</dbReference>
<accession>A0A2N3N721</accession>
<evidence type="ECO:0000259" key="3">
    <source>
        <dbReference type="Pfam" id="PF24320"/>
    </source>
</evidence>
<dbReference type="OrthoDB" id="64281at2759"/>
<feature type="chain" id="PRO_5014950037" description="DUF7492 domain-containing protein" evidence="2">
    <location>
        <begin position="28"/>
        <end position="435"/>
    </location>
</feature>
<proteinExistence type="predicted"/>
<feature type="region of interest" description="Disordered" evidence="1">
    <location>
        <begin position="326"/>
        <end position="353"/>
    </location>
</feature>
<name>A0A2N3N721_9PEZI</name>
<evidence type="ECO:0000256" key="1">
    <source>
        <dbReference type="SAM" id="MobiDB-lite"/>
    </source>
</evidence>
<dbReference type="Proteomes" id="UP000233524">
    <property type="component" value="Unassembled WGS sequence"/>
</dbReference>
<feature type="signal peptide" evidence="2">
    <location>
        <begin position="1"/>
        <end position="27"/>
    </location>
</feature>
<keyword evidence="5" id="KW-1185">Reference proteome</keyword>
<feature type="region of interest" description="Disordered" evidence="1">
    <location>
        <begin position="414"/>
        <end position="435"/>
    </location>
</feature>
<gene>
    <name evidence="4" type="ORF">jhhlp_005185</name>
</gene>
<feature type="domain" description="DUF7492" evidence="3">
    <location>
        <begin position="25"/>
        <end position="288"/>
    </location>
</feature>
<protein>
    <recommendedName>
        <fullName evidence="3">DUF7492 domain-containing protein</fullName>
    </recommendedName>
</protein>
<sequence>MPSNKSFSLKALSTGVAIAAMIPAVTGHSWVEQVRRIAANGTFTGEPGYPRGMVDRTDPAFNDNLFVHLLPPNGRAEGPVITTDDNISKHPAGTYTDQFPMLEAAPGELVALRYQENGHVSLPETQANKPLNRGTVFIYGTTVPADDDKLLSIHRVWNAEGTGGDGRGRLIATRNYDDGQCHQENNGEIATSRMAEFPKAADPLQGTGLWCQVDVRIPDDIEAGSTYTLYWVWDWPTLKPEAVEDSVSGIYETQGDTVATPEVYTSVVDVSVVDANDVPSLNAASTKNKGSQGGSGFIEDQDVTNRAIGEQLDNMFLVAVDFSDSPDSGVDAPASSSSRPTSTAAASETKCPAQRTVTVTAEPVTVTVTPEPVTVTKTPGADEKQKTVTVTVDLKPTTIYTTLTTTRGAQATALPGTAPPRAPRQRRENWGFGFD</sequence>
<evidence type="ECO:0000256" key="2">
    <source>
        <dbReference type="SAM" id="SignalP"/>
    </source>
</evidence>
<evidence type="ECO:0000313" key="5">
    <source>
        <dbReference type="Proteomes" id="UP000233524"/>
    </source>
</evidence>
<dbReference type="Pfam" id="PF24320">
    <property type="entry name" value="DUF7492"/>
    <property type="match status" value="1"/>
</dbReference>
<feature type="compositionally biased region" description="Low complexity" evidence="1">
    <location>
        <begin position="332"/>
        <end position="347"/>
    </location>
</feature>
<dbReference type="VEuPathDB" id="FungiDB:jhhlp_005185"/>
<dbReference type="InParanoid" id="A0A2N3N721"/>